<sequence>MAKYPVLNAFVDKNTAAYYESGSVYETKDEERASDLQDMEFIGEEMKPQRKGRATDEHRKTAAPGDVAKSDNHS</sequence>
<dbReference type="RefSeq" id="WP_096465114.1">
    <property type="nucleotide sequence ID" value="NZ_AP017312.1"/>
</dbReference>
<name>A0A0U5BA77_9BACL</name>
<organism evidence="2 3">
    <name type="scientific">Aneurinibacillus soli</name>
    <dbReference type="NCBI Taxonomy" id="1500254"/>
    <lineage>
        <taxon>Bacteria</taxon>
        <taxon>Bacillati</taxon>
        <taxon>Bacillota</taxon>
        <taxon>Bacilli</taxon>
        <taxon>Bacillales</taxon>
        <taxon>Paenibacillaceae</taxon>
        <taxon>Aneurinibacillus group</taxon>
        <taxon>Aneurinibacillus</taxon>
    </lineage>
</organism>
<evidence type="ECO:0000313" key="2">
    <source>
        <dbReference type="EMBL" id="BAU27629.1"/>
    </source>
</evidence>
<dbReference type="KEGG" id="asoc:CB4_01803"/>
<accession>A0A0U5BA77</accession>
<dbReference type="EMBL" id="AP017312">
    <property type="protein sequence ID" value="BAU27629.1"/>
    <property type="molecule type" value="Genomic_DNA"/>
</dbReference>
<evidence type="ECO:0000313" key="3">
    <source>
        <dbReference type="Proteomes" id="UP000217696"/>
    </source>
</evidence>
<feature type="compositionally biased region" description="Basic and acidic residues" evidence="1">
    <location>
        <begin position="44"/>
        <end position="60"/>
    </location>
</feature>
<gene>
    <name evidence="2" type="ORF">CB4_01803</name>
</gene>
<keyword evidence="3" id="KW-1185">Reference proteome</keyword>
<evidence type="ECO:0000256" key="1">
    <source>
        <dbReference type="SAM" id="MobiDB-lite"/>
    </source>
</evidence>
<reference evidence="2 3" key="1">
    <citation type="submission" date="2015-12" db="EMBL/GenBank/DDBJ databases">
        <title>Genome sequence of Aneurinibacillus soli.</title>
        <authorList>
            <person name="Lee J.S."/>
            <person name="Lee K.C."/>
            <person name="Kim K.K."/>
            <person name="Lee B.W."/>
        </authorList>
    </citation>
    <scope>NUCLEOTIDE SEQUENCE [LARGE SCALE GENOMIC DNA]</scope>
    <source>
        <strain evidence="2 3">CB4</strain>
    </source>
</reference>
<dbReference type="Proteomes" id="UP000217696">
    <property type="component" value="Chromosome"/>
</dbReference>
<protein>
    <submittedName>
        <fullName evidence="2">Uncharacterized protein</fullName>
    </submittedName>
</protein>
<proteinExistence type="predicted"/>
<feature type="region of interest" description="Disordered" evidence="1">
    <location>
        <begin position="44"/>
        <end position="74"/>
    </location>
</feature>
<dbReference type="AlphaFoldDB" id="A0A0U5BA77"/>
<dbReference type="OrthoDB" id="2943524at2"/>